<dbReference type="Proteomes" id="UP000473885">
    <property type="component" value="Unassembled WGS sequence"/>
</dbReference>
<comment type="caution">
    <text evidence="5">The sequence shown here is derived from an EMBL/GenBank/DDBJ whole genome shotgun (WGS) entry which is preliminary data.</text>
</comment>
<keyword evidence="6" id="KW-1185">Reference proteome</keyword>
<accession>A0A6M0RDK3</accession>
<evidence type="ECO:0000256" key="3">
    <source>
        <dbReference type="SAM" id="SignalP"/>
    </source>
</evidence>
<comment type="subcellular location">
    <subcellularLocation>
        <location evidence="1">Secreted</location>
    </subcellularLocation>
</comment>
<keyword evidence="2 3" id="KW-0732">Signal</keyword>
<proteinExistence type="predicted"/>
<feature type="chain" id="PRO_5039723274" evidence="3">
    <location>
        <begin position="25"/>
        <end position="291"/>
    </location>
</feature>
<dbReference type="GO" id="GO:0016810">
    <property type="term" value="F:hydrolase activity, acting on carbon-nitrogen (but not peptide) bonds"/>
    <property type="evidence" value="ECO:0007669"/>
    <property type="project" value="InterPro"/>
</dbReference>
<feature type="signal peptide" evidence="3">
    <location>
        <begin position="1"/>
        <end position="24"/>
    </location>
</feature>
<dbReference type="PROSITE" id="PS51257">
    <property type="entry name" value="PROKAR_LIPOPROTEIN"/>
    <property type="match status" value="1"/>
</dbReference>
<dbReference type="Gene3D" id="3.20.20.370">
    <property type="entry name" value="Glycoside hydrolase/deacetylase"/>
    <property type="match status" value="1"/>
</dbReference>
<dbReference type="RefSeq" id="WP_163249417.1">
    <property type="nucleotide sequence ID" value="NZ_SXDP01000007.1"/>
</dbReference>
<gene>
    <name evidence="5" type="ORF">FDF74_09150</name>
</gene>
<dbReference type="SUPFAM" id="SSF88713">
    <property type="entry name" value="Glycoside hydrolase/deacetylase"/>
    <property type="match status" value="1"/>
</dbReference>
<dbReference type="CDD" id="cd10918">
    <property type="entry name" value="CE4_NodB_like_5s_6s"/>
    <property type="match status" value="1"/>
</dbReference>
<dbReference type="GO" id="GO:0005576">
    <property type="term" value="C:extracellular region"/>
    <property type="evidence" value="ECO:0007669"/>
    <property type="project" value="UniProtKB-SubCell"/>
</dbReference>
<dbReference type="InterPro" id="IPR051398">
    <property type="entry name" value="Polysacch_Deacetylase"/>
</dbReference>
<organism evidence="5 6">
    <name type="scientific">Clostridium niameyense</name>
    <dbReference type="NCBI Taxonomy" id="1622073"/>
    <lineage>
        <taxon>Bacteria</taxon>
        <taxon>Bacillati</taxon>
        <taxon>Bacillota</taxon>
        <taxon>Clostridia</taxon>
        <taxon>Eubacteriales</taxon>
        <taxon>Clostridiaceae</taxon>
        <taxon>Clostridium</taxon>
    </lineage>
</organism>
<dbReference type="AlphaFoldDB" id="A0A6M0RDK3"/>
<evidence type="ECO:0000313" key="6">
    <source>
        <dbReference type="Proteomes" id="UP000473885"/>
    </source>
</evidence>
<reference evidence="5 6" key="1">
    <citation type="submission" date="2019-04" db="EMBL/GenBank/DDBJ databases">
        <title>Genome sequencing of Clostridium botulinum Groups I-IV and Clostridium butyricum.</title>
        <authorList>
            <person name="Brunt J."/>
            <person name="Van Vliet A.H.M."/>
            <person name="Stringer S.C."/>
            <person name="Carter A.T."/>
            <person name="Peck M.W."/>
        </authorList>
    </citation>
    <scope>NUCLEOTIDE SEQUENCE [LARGE SCALE GENOMIC DNA]</scope>
    <source>
        <strain evidence="5 6">IFR 18/094</strain>
    </source>
</reference>
<dbReference type="EMBL" id="SXDP01000007">
    <property type="protein sequence ID" value="NEZ47358.1"/>
    <property type="molecule type" value="Genomic_DNA"/>
</dbReference>
<sequence>MNKKIKFNILSAIFCFILSLSVFGCSKQEASNTKKHTNKTKVEGKKQGKQENEIREFKKEPLIYNDKRIPVLMYHSIDYEKGNELRLPKEKFKEQMKYLKDNGYTTLSLDELYNFLVHNKPVPEKSIVITLDDGYVDNYENAYPIIKEFGFKAAIFDVTSNIDKNPKTITSKQIKEMNDNGITIASHTVNHDQLDILSYEKQLETMKKSKEDLEKILGKKVNYIAYPYGKWNKDTLKAAKEAGYTMAFTTDGSWSGKDDGIYGLNRVYISGAKGIDDFKYRISNPNYNKVK</sequence>
<evidence type="ECO:0000313" key="5">
    <source>
        <dbReference type="EMBL" id="NEZ47358.1"/>
    </source>
</evidence>
<dbReference type="PANTHER" id="PTHR34216">
    <property type="match status" value="1"/>
</dbReference>
<dbReference type="InterPro" id="IPR002509">
    <property type="entry name" value="NODB_dom"/>
</dbReference>
<dbReference type="InterPro" id="IPR011330">
    <property type="entry name" value="Glyco_hydro/deAcase_b/a-brl"/>
</dbReference>
<feature type="domain" description="NodB homology" evidence="4">
    <location>
        <begin position="125"/>
        <end position="291"/>
    </location>
</feature>
<dbReference type="PANTHER" id="PTHR34216:SF3">
    <property type="entry name" value="POLY-BETA-1,6-N-ACETYL-D-GLUCOSAMINE N-DEACETYLASE"/>
    <property type="match status" value="1"/>
</dbReference>
<evidence type="ECO:0000259" key="4">
    <source>
        <dbReference type="PROSITE" id="PS51677"/>
    </source>
</evidence>
<name>A0A6M0RDK3_9CLOT</name>
<evidence type="ECO:0000256" key="2">
    <source>
        <dbReference type="ARBA" id="ARBA00022729"/>
    </source>
</evidence>
<protein>
    <submittedName>
        <fullName evidence="5">Polysaccharide deacetylase family protein</fullName>
    </submittedName>
</protein>
<dbReference type="PROSITE" id="PS51677">
    <property type="entry name" value="NODB"/>
    <property type="match status" value="1"/>
</dbReference>
<dbReference type="Pfam" id="PF01522">
    <property type="entry name" value="Polysacc_deac_1"/>
    <property type="match status" value="1"/>
</dbReference>
<dbReference type="GO" id="GO:0005975">
    <property type="term" value="P:carbohydrate metabolic process"/>
    <property type="evidence" value="ECO:0007669"/>
    <property type="project" value="InterPro"/>
</dbReference>
<evidence type="ECO:0000256" key="1">
    <source>
        <dbReference type="ARBA" id="ARBA00004613"/>
    </source>
</evidence>